<dbReference type="AlphaFoldDB" id="A0A839F1Q9"/>
<proteinExistence type="predicted"/>
<organism evidence="2 3">
    <name type="scientific">Dokdonella fugitiva</name>
    <dbReference type="NCBI Taxonomy" id="328517"/>
    <lineage>
        <taxon>Bacteria</taxon>
        <taxon>Pseudomonadati</taxon>
        <taxon>Pseudomonadota</taxon>
        <taxon>Gammaproteobacteria</taxon>
        <taxon>Lysobacterales</taxon>
        <taxon>Rhodanobacteraceae</taxon>
        <taxon>Dokdonella</taxon>
    </lineage>
</organism>
<keyword evidence="3" id="KW-1185">Reference proteome</keyword>
<dbReference type="EMBL" id="JACGXL010000002">
    <property type="protein sequence ID" value="MBA8887438.1"/>
    <property type="molecule type" value="Genomic_DNA"/>
</dbReference>
<sequence length="104" mass="10500">MSTFNPVIRGGPTWLAFLVLAGIGATPVPGSAESPRYTLRGSFESSPRSQDGAASMQLSARLSSPARGAVLQAGGDFVVVAGIASSPLGCADDTIFVNGFETPG</sequence>
<comment type="caution">
    <text evidence="2">The sequence shown here is derived from an EMBL/GenBank/DDBJ whole genome shotgun (WGS) entry which is preliminary data.</text>
</comment>
<evidence type="ECO:0000256" key="1">
    <source>
        <dbReference type="SAM" id="MobiDB-lite"/>
    </source>
</evidence>
<dbReference type="Proteomes" id="UP000550401">
    <property type="component" value="Unassembled WGS sequence"/>
</dbReference>
<evidence type="ECO:0000313" key="2">
    <source>
        <dbReference type="EMBL" id="MBA8887438.1"/>
    </source>
</evidence>
<protein>
    <submittedName>
        <fullName evidence="2">Uncharacterized protein</fullName>
    </submittedName>
</protein>
<gene>
    <name evidence="2" type="ORF">FHW12_001652</name>
</gene>
<accession>A0A839F1Q9</accession>
<feature type="region of interest" description="Disordered" evidence="1">
    <location>
        <begin position="28"/>
        <end position="58"/>
    </location>
</feature>
<dbReference type="RefSeq" id="WP_182530510.1">
    <property type="nucleotide sequence ID" value="NZ_JACGXL010000002.1"/>
</dbReference>
<reference evidence="2 3" key="1">
    <citation type="submission" date="2020-07" db="EMBL/GenBank/DDBJ databases">
        <title>Genomic Encyclopedia of Type Strains, Phase IV (KMG-V): Genome sequencing to study the core and pangenomes of soil and plant-associated prokaryotes.</title>
        <authorList>
            <person name="Whitman W."/>
        </authorList>
    </citation>
    <scope>NUCLEOTIDE SEQUENCE [LARGE SCALE GENOMIC DNA]</scope>
    <source>
        <strain evidence="2 3">RH2WT43</strain>
    </source>
</reference>
<evidence type="ECO:0000313" key="3">
    <source>
        <dbReference type="Proteomes" id="UP000550401"/>
    </source>
</evidence>
<name>A0A839F1Q9_9GAMM</name>